<dbReference type="GeneID" id="19148234"/>
<dbReference type="KEGG" id="bze:COCCADRAFT_36221"/>
<sequence>MTRNVPTLPRMWTNRVSRRRTSTTARSCHAMSLHGRQIAKCAALPWSACMKSGNFNGPRPRRTLIHVEAGLPGIRVLTARC</sequence>
<evidence type="ECO:0000313" key="1">
    <source>
        <dbReference type="EMBL" id="EUC34065.1"/>
    </source>
</evidence>
<dbReference type="EMBL" id="KI964598">
    <property type="protein sequence ID" value="EUC34065.1"/>
    <property type="molecule type" value="Genomic_DNA"/>
</dbReference>
<name>W6Y980_COCC2</name>
<dbReference type="HOGENOM" id="CLU_177148_0_0_1"/>
<dbReference type="RefSeq" id="XP_007711654.1">
    <property type="nucleotide sequence ID" value="XM_007713464.1"/>
</dbReference>
<evidence type="ECO:0000313" key="2">
    <source>
        <dbReference type="Proteomes" id="UP000053841"/>
    </source>
</evidence>
<proteinExistence type="predicted"/>
<protein>
    <submittedName>
        <fullName evidence="1">Uncharacterized protein</fullName>
    </submittedName>
</protein>
<organism evidence="1 2">
    <name type="scientific">Cochliobolus carbonum (strain 26-R-13)</name>
    <name type="common">Maize leaf spot fungus</name>
    <name type="synonym">Bipolaris zeicola</name>
    <dbReference type="NCBI Taxonomy" id="930089"/>
    <lineage>
        <taxon>Eukaryota</taxon>
        <taxon>Fungi</taxon>
        <taxon>Dikarya</taxon>
        <taxon>Ascomycota</taxon>
        <taxon>Pezizomycotina</taxon>
        <taxon>Dothideomycetes</taxon>
        <taxon>Pleosporomycetidae</taxon>
        <taxon>Pleosporales</taxon>
        <taxon>Pleosporineae</taxon>
        <taxon>Pleosporaceae</taxon>
        <taxon>Bipolaris</taxon>
    </lineage>
</organism>
<dbReference type="OrthoDB" id="3690127at2759"/>
<keyword evidence="2" id="KW-1185">Reference proteome</keyword>
<accession>W6Y980</accession>
<gene>
    <name evidence="1" type="ORF">COCCADRAFT_36221</name>
</gene>
<dbReference type="AlphaFoldDB" id="W6Y980"/>
<dbReference type="Proteomes" id="UP000053841">
    <property type="component" value="Unassembled WGS sequence"/>
</dbReference>
<reference evidence="1 2" key="1">
    <citation type="journal article" date="2013" name="PLoS Genet.">
        <title>Comparative genome structure, secondary metabolite, and effector coding capacity across Cochliobolus pathogens.</title>
        <authorList>
            <person name="Condon B.J."/>
            <person name="Leng Y."/>
            <person name="Wu D."/>
            <person name="Bushley K.E."/>
            <person name="Ohm R.A."/>
            <person name="Otillar R."/>
            <person name="Martin J."/>
            <person name="Schackwitz W."/>
            <person name="Grimwood J."/>
            <person name="MohdZainudin N."/>
            <person name="Xue C."/>
            <person name="Wang R."/>
            <person name="Manning V.A."/>
            <person name="Dhillon B."/>
            <person name="Tu Z.J."/>
            <person name="Steffenson B.J."/>
            <person name="Salamov A."/>
            <person name="Sun H."/>
            <person name="Lowry S."/>
            <person name="LaButti K."/>
            <person name="Han J."/>
            <person name="Copeland A."/>
            <person name="Lindquist E."/>
            <person name="Barry K."/>
            <person name="Schmutz J."/>
            <person name="Baker S.E."/>
            <person name="Ciuffetti L.M."/>
            <person name="Grigoriev I.V."/>
            <person name="Zhong S."/>
            <person name="Turgeon B.G."/>
        </authorList>
    </citation>
    <scope>NUCLEOTIDE SEQUENCE [LARGE SCALE GENOMIC DNA]</scope>
    <source>
        <strain evidence="1 2">26-R-13</strain>
    </source>
</reference>